<name>A0A0N7KFI4_ORYSJ</name>
<proteinExistence type="predicted"/>
<dbReference type="AlphaFoldDB" id="A0A0N7KFI4"/>
<sequence length="70" mass="7455">FEKILEVSAELLAAGSRMTSELVSAQLLPGGAEQALSVQLGDLSHLAYSHANQALFSPMAQHTKSCFHSE</sequence>
<feature type="non-terminal residue" evidence="1">
    <location>
        <position position="1"/>
    </location>
</feature>
<dbReference type="InParanoid" id="A0A0N7KFI4"/>
<gene>
    <name evidence="1" type="ordered locus">Os02g0566000</name>
    <name evidence="1" type="ORF">OSNPB_020566000</name>
</gene>
<reference evidence="2" key="1">
    <citation type="journal article" date="2005" name="Nature">
        <title>The map-based sequence of the rice genome.</title>
        <authorList>
            <consortium name="International rice genome sequencing project (IRGSP)"/>
            <person name="Matsumoto T."/>
            <person name="Wu J."/>
            <person name="Kanamori H."/>
            <person name="Katayose Y."/>
            <person name="Fujisawa M."/>
            <person name="Namiki N."/>
            <person name="Mizuno H."/>
            <person name="Yamamoto K."/>
            <person name="Antonio B.A."/>
            <person name="Baba T."/>
            <person name="Sakata K."/>
            <person name="Nagamura Y."/>
            <person name="Aoki H."/>
            <person name="Arikawa K."/>
            <person name="Arita K."/>
            <person name="Bito T."/>
            <person name="Chiden Y."/>
            <person name="Fujitsuka N."/>
            <person name="Fukunaka R."/>
            <person name="Hamada M."/>
            <person name="Harada C."/>
            <person name="Hayashi A."/>
            <person name="Hijishita S."/>
            <person name="Honda M."/>
            <person name="Hosokawa S."/>
            <person name="Ichikawa Y."/>
            <person name="Idonuma A."/>
            <person name="Iijima M."/>
            <person name="Ikeda M."/>
            <person name="Ikeno M."/>
            <person name="Ito K."/>
            <person name="Ito S."/>
            <person name="Ito T."/>
            <person name="Ito Y."/>
            <person name="Ito Y."/>
            <person name="Iwabuchi A."/>
            <person name="Kamiya K."/>
            <person name="Karasawa W."/>
            <person name="Kurita K."/>
            <person name="Katagiri S."/>
            <person name="Kikuta A."/>
            <person name="Kobayashi H."/>
            <person name="Kobayashi N."/>
            <person name="Machita K."/>
            <person name="Maehara T."/>
            <person name="Masukawa M."/>
            <person name="Mizubayashi T."/>
            <person name="Mukai Y."/>
            <person name="Nagasaki H."/>
            <person name="Nagata Y."/>
            <person name="Naito S."/>
            <person name="Nakashima M."/>
            <person name="Nakama Y."/>
            <person name="Nakamichi Y."/>
            <person name="Nakamura M."/>
            <person name="Meguro A."/>
            <person name="Negishi M."/>
            <person name="Ohta I."/>
            <person name="Ohta T."/>
            <person name="Okamoto M."/>
            <person name="Ono N."/>
            <person name="Saji S."/>
            <person name="Sakaguchi M."/>
            <person name="Sakai K."/>
            <person name="Shibata M."/>
            <person name="Shimokawa T."/>
            <person name="Song J."/>
            <person name="Takazaki Y."/>
            <person name="Terasawa K."/>
            <person name="Tsugane M."/>
            <person name="Tsuji K."/>
            <person name="Ueda S."/>
            <person name="Waki K."/>
            <person name="Yamagata H."/>
            <person name="Yamamoto M."/>
            <person name="Yamamoto S."/>
            <person name="Yamane H."/>
            <person name="Yoshiki S."/>
            <person name="Yoshihara R."/>
            <person name="Yukawa K."/>
            <person name="Zhong H."/>
            <person name="Yano M."/>
            <person name="Yuan Q."/>
            <person name="Ouyang S."/>
            <person name="Liu J."/>
            <person name="Jones K.M."/>
            <person name="Gansberger K."/>
            <person name="Moffat K."/>
            <person name="Hill J."/>
            <person name="Bera J."/>
            <person name="Fadrosh D."/>
            <person name="Jin S."/>
            <person name="Johri S."/>
            <person name="Kim M."/>
            <person name="Overton L."/>
            <person name="Reardon M."/>
            <person name="Tsitrin T."/>
            <person name="Vuong H."/>
            <person name="Weaver B."/>
            <person name="Ciecko A."/>
            <person name="Tallon L."/>
            <person name="Jackson J."/>
            <person name="Pai G."/>
            <person name="Aken S.V."/>
            <person name="Utterback T."/>
            <person name="Reidmuller S."/>
            <person name="Feldblyum T."/>
            <person name="Hsiao J."/>
            <person name="Zismann V."/>
            <person name="Iobst S."/>
            <person name="de Vazeille A.R."/>
            <person name="Buell C.R."/>
            <person name="Ying K."/>
            <person name="Li Y."/>
            <person name="Lu T."/>
            <person name="Huang Y."/>
            <person name="Zhao Q."/>
            <person name="Feng Q."/>
            <person name="Zhang L."/>
            <person name="Zhu J."/>
            <person name="Weng Q."/>
            <person name="Mu J."/>
            <person name="Lu Y."/>
            <person name="Fan D."/>
            <person name="Liu Y."/>
            <person name="Guan J."/>
            <person name="Zhang Y."/>
            <person name="Yu S."/>
            <person name="Liu X."/>
            <person name="Zhang Y."/>
            <person name="Hong G."/>
            <person name="Han B."/>
            <person name="Choisne N."/>
            <person name="Demange N."/>
            <person name="Orjeda G."/>
            <person name="Samain S."/>
            <person name="Cattolico L."/>
            <person name="Pelletier E."/>
            <person name="Couloux A."/>
            <person name="Segurens B."/>
            <person name="Wincker P."/>
            <person name="D'Hont A."/>
            <person name="Scarpelli C."/>
            <person name="Weissenbach J."/>
            <person name="Salanoubat M."/>
            <person name="Quetier F."/>
            <person name="Yu Y."/>
            <person name="Kim H.R."/>
            <person name="Rambo T."/>
            <person name="Currie J."/>
            <person name="Collura K."/>
            <person name="Luo M."/>
            <person name="Yang T."/>
            <person name="Ammiraju J.S.S."/>
            <person name="Engler F."/>
            <person name="Soderlund C."/>
            <person name="Wing R.A."/>
            <person name="Palmer L.E."/>
            <person name="de la Bastide M."/>
            <person name="Spiegel L."/>
            <person name="Nascimento L."/>
            <person name="Zutavern T."/>
            <person name="O'Shaughnessy A."/>
            <person name="Dike S."/>
            <person name="Dedhia N."/>
            <person name="Preston R."/>
            <person name="Balija V."/>
            <person name="McCombie W.R."/>
            <person name="Chow T."/>
            <person name="Chen H."/>
            <person name="Chung M."/>
            <person name="Chen C."/>
            <person name="Shaw J."/>
            <person name="Wu H."/>
            <person name="Hsiao K."/>
            <person name="Chao Y."/>
            <person name="Chu M."/>
            <person name="Cheng C."/>
            <person name="Hour A."/>
            <person name="Lee P."/>
            <person name="Lin S."/>
            <person name="Lin Y."/>
            <person name="Liou J."/>
            <person name="Liu S."/>
            <person name="Hsing Y."/>
            <person name="Raghuvanshi S."/>
            <person name="Mohanty A."/>
            <person name="Bharti A.K."/>
            <person name="Gaur A."/>
            <person name="Gupta V."/>
            <person name="Kumar D."/>
            <person name="Ravi V."/>
            <person name="Vij S."/>
            <person name="Kapur A."/>
            <person name="Khurana P."/>
            <person name="Khurana P."/>
            <person name="Khurana J.P."/>
            <person name="Tyagi A.K."/>
            <person name="Gaikwad K."/>
            <person name="Singh A."/>
            <person name="Dalal V."/>
            <person name="Srivastava S."/>
            <person name="Dixit A."/>
            <person name="Pal A.K."/>
            <person name="Ghazi I.A."/>
            <person name="Yadav M."/>
            <person name="Pandit A."/>
            <person name="Bhargava A."/>
            <person name="Sureshbabu K."/>
            <person name="Batra K."/>
            <person name="Sharma T.R."/>
            <person name="Mohapatra T."/>
            <person name="Singh N.K."/>
            <person name="Messing J."/>
            <person name="Nelson A.B."/>
            <person name="Fuks G."/>
            <person name="Kavchok S."/>
            <person name="Keizer G."/>
            <person name="Linton E."/>
            <person name="Llaca V."/>
            <person name="Song R."/>
            <person name="Tanyolac B."/>
            <person name="Young S."/>
            <person name="Ho-Il K."/>
            <person name="Hahn J.H."/>
            <person name="Sangsakoo G."/>
            <person name="Vanavichit A."/>
            <person name="de Mattos Luiz.A.T."/>
            <person name="Zimmer P.D."/>
            <person name="Malone G."/>
            <person name="Dellagostin O."/>
            <person name="de Oliveira A.C."/>
            <person name="Bevan M."/>
            <person name="Bancroft I."/>
            <person name="Minx P."/>
            <person name="Cordum H."/>
            <person name="Wilson R."/>
            <person name="Cheng Z."/>
            <person name="Jin W."/>
            <person name="Jiang J."/>
            <person name="Leong S.A."/>
            <person name="Iwama H."/>
            <person name="Gojobori T."/>
            <person name="Itoh T."/>
            <person name="Niimura Y."/>
            <person name="Fujii Y."/>
            <person name="Habara T."/>
            <person name="Sakai H."/>
            <person name="Sato Y."/>
            <person name="Wilson G."/>
            <person name="Kumar K."/>
            <person name="McCouch S."/>
            <person name="Juretic N."/>
            <person name="Hoen D."/>
            <person name="Wright S."/>
            <person name="Bruskiewich R."/>
            <person name="Bureau T."/>
            <person name="Miyao A."/>
            <person name="Hirochika H."/>
            <person name="Nishikawa T."/>
            <person name="Kadowaki K."/>
            <person name="Sugiura M."/>
            <person name="Burr B."/>
            <person name="Sasaki T."/>
        </authorList>
    </citation>
    <scope>NUCLEOTIDE SEQUENCE [LARGE SCALE GENOMIC DNA]</scope>
    <source>
        <strain evidence="2">cv. Nipponbare</strain>
    </source>
</reference>
<protein>
    <submittedName>
        <fullName evidence="1">Os02g0566000 protein</fullName>
    </submittedName>
</protein>
<dbReference type="Proteomes" id="UP000059680">
    <property type="component" value="Chromosome 2"/>
</dbReference>
<dbReference type="PaxDb" id="39947-A0A0N7KFI4"/>
<keyword evidence="2" id="KW-1185">Reference proteome</keyword>
<dbReference type="Gramene" id="Os02t0566000-01">
    <property type="protein sequence ID" value="Os02t0566000-01"/>
    <property type="gene ID" value="Os02g0566000"/>
</dbReference>
<organism evidence="1 2">
    <name type="scientific">Oryza sativa subsp. japonica</name>
    <name type="common">Rice</name>
    <dbReference type="NCBI Taxonomy" id="39947"/>
    <lineage>
        <taxon>Eukaryota</taxon>
        <taxon>Viridiplantae</taxon>
        <taxon>Streptophyta</taxon>
        <taxon>Embryophyta</taxon>
        <taxon>Tracheophyta</taxon>
        <taxon>Spermatophyta</taxon>
        <taxon>Magnoliopsida</taxon>
        <taxon>Liliopsida</taxon>
        <taxon>Poales</taxon>
        <taxon>Poaceae</taxon>
        <taxon>BOP clade</taxon>
        <taxon>Oryzoideae</taxon>
        <taxon>Oryzeae</taxon>
        <taxon>Oryzinae</taxon>
        <taxon>Oryza</taxon>
        <taxon>Oryza sativa</taxon>
    </lineage>
</organism>
<accession>A0A0N7KFI4</accession>
<reference evidence="1 2" key="3">
    <citation type="journal article" date="2013" name="Rice">
        <title>Improvement of the Oryza sativa Nipponbare reference genome using next generation sequence and optical map data.</title>
        <authorList>
            <person name="Kawahara Y."/>
            <person name="de la Bastide M."/>
            <person name="Hamilton J.P."/>
            <person name="Kanamori H."/>
            <person name="McCombie W.R."/>
            <person name="Ouyang S."/>
            <person name="Schwartz D.C."/>
            <person name="Tanaka T."/>
            <person name="Wu J."/>
            <person name="Zhou S."/>
            <person name="Childs K.L."/>
            <person name="Davidson R.M."/>
            <person name="Lin H."/>
            <person name="Quesada-Ocampo L."/>
            <person name="Vaillancourt B."/>
            <person name="Sakai H."/>
            <person name="Lee S.S."/>
            <person name="Kim J."/>
            <person name="Numa H."/>
            <person name="Itoh T."/>
            <person name="Buell C.R."/>
            <person name="Matsumoto T."/>
        </authorList>
    </citation>
    <scope>NUCLEOTIDE SEQUENCE [LARGE SCALE GENOMIC DNA]</scope>
    <source>
        <strain evidence="2">cv. Nipponbare</strain>
    </source>
</reference>
<evidence type="ECO:0000313" key="1">
    <source>
        <dbReference type="EMBL" id="BAS79305.1"/>
    </source>
</evidence>
<evidence type="ECO:0000313" key="2">
    <source>
        <dbReference type="Proteomes" id="UP000059680"/>
    </source>
</evidence>
<dbReference type="EMBL" id="AP014958">
    <property type="protein sequence ID" value="BAS79305.1"/>
    <property type="molecule type" value="Genomic_DNA"/>
</dbReference>
<reference evidence="1 2" key="2">
    <citation type="journal article" date="2013" name="Plant Cell Physiol.">
        <title>Rice Annotation Project Database (RAP-DB): an integrative and interactive database for rice genomics.</title>
        <authorList>
            <person name="Sakai H."/>
            <person name="Lee S.S."/>
            <person name="Tanaka T."/>
            <person name="Numa H."/>
            <person name="Kim J."/>
            <person name="Kawahara Y."/>
            <person name="Wakimoto H."/>
            <person name="Yang C.C."/>
            <person name="Iwamoto M."/>
            <person name="Abe T."/>
            <person name="Yamada Y."/>
            <person name="Muto A."/>
            <person name="Inokuchi H."/>
            <person name="Ikemura T."/>
            <person name="Matsumoto T."/>
            <person name="Sasaki T."/>
            <person name="Itoh T."/>
        </authorList>
    </citation>
    <scope>NUCLEOTIDE SEQUENCE [LARGE SCALE GENOMIC DNA]</scope>
    <source>
        <strain evidence="2">cv. Nipponbare</strain>
    </source>
</reference>